<dbReference type="AlphaFoldDB" id="A0A3M8SXY9"/>
<sequence>MANVFAIHSVGNSIAAFLRNTYPQQINGTDMPTCSFELVSSGQLAGDIDESTRVTLYLYRLTINEHSRQARRSGSESHAASLTLDLHYLLTAWAANPLDEQVAMAWAMRQLHQVPVLDASALSPDGGWARDEVVQVMPAELSNEDVMRIWDALDPAYRLSTSYVARVVRLDPDIDEAAFRPVVARRHAFGEEAGA</sequence>
<dbReference type="Pfam" id="PF14065">
    <property type="entry name" value="Pvc16_N"/>
    <property type="match status" value="1"/>
</dbReference>
<proteinExistence type="predicted"/>
<dbReference type="EMBL" id="RIBS01000001">
    <property type="protein sequence ID" value="RNF86187.1"/>
    <property type="molecule type" value="Genomic_DNA"/>
</dbReference>
<dbReference type="InterPro" id="IPR025351">
    <property type="entry name" value="Pvc16_N"/>
</dbReference>
<evidence type="ECO:0000313" key="2">
    <source>
        <dbReference type="EMBL" id="RNF86187.1"/>
    </source>
</evidence>
<accession>A0A3M8SXY9</accession>
<evidence type="ECO:0000259" key="1">
    <source>
        <dbReference type="Pfam" id="PF14065"/>
    </source>
</evidence>
<keyword evidence="3" id="KW-1185">Reference proteome</keyword>
<protein>
    <submittedName>
        <fullName evidence="2">DUF4255 domain-containing protein</fullName>
    </submittedName>
</protein>
<reference evidence="2 3" key="1">
    <citation type="submission" date="2018-11" db="EMBL/GenBank/DDBJ databases">
        <title>Lysobacter cryohumiis sp. nov., isolated from soil in the Tianshan Mountains, Xinjiang, China.</title>
        <authorList>
            <person name="Luo Y."/>
            <person name="Sheng H."/>
        </authorList>
    </citation>
    <scope>NUCLEOTIDE SEQUENCE [LARGE SCALE GENOMIC DNA]</scope>
    <source>
        <strain evidence="2 3">ZS60</strain>
    </source>
</reference>
<feature type="domain" description="Pvc16 N-terminal" evidence="1">
    <location>
        <begin position="10"/>
        <end position="182"/>
    </location>
</feature>
<dbReference type="OrthoDB" id="527247at2"/>
<dbReference type="Proteomes" id="UP000267049">
    <property type="component" value="Unassembled WGS sequence"/>
</dbReference>
<dbReference type="RefSeq" id="WP_123086306.1">
    <property type="nucleotide sequence ID" value="NZ_RIBS01000001.1"/>
</dbReference>
<evidence type="ECO:0000313" key="3">
    <source>
        <dbReference type="Proteomes" id="UP000267049"/>
    </source>
</evidence>
<comment type="caution">
    <text evidence="2">The sequence shown here is derived from an EMBL/GenBank/DDBJ whole genome shotgun (WGS) entry which is preliminary data.</text>
</comment>
<name>A0A3M8SXY9_9GAMM</name>
<gene>
    <name evidence="2" type="ORF">EER27_01815</name>
</gene>
<organism evidence="2 3">
    <name type="scientific">Montanilutibacter psychrotolerans</name>
    <dbReference type="NCBI Taxonomy" id="1327343"/>
    <lineage>
        <taxon>Bacteria</taxon>
        <taxon>Pseudomonadati</taxon>
        <taxon>Pseudomonadota</taxon>
        <taxon>Gammaproteobacteria</taxon>
        <taxon>Lysobacterales</taxon>
        <taxon>Lysobacteraceae</taxon>
        <taxon>Montanilutibacter</taxon>
    </lineage>
</organism>